<dbReference type="InterPro" id="IPR052588">
    <property type="entry name" value="Kelch_domain_protein"/>
</dbReference>
<keyword evidence="1" id="KW-0175">Coiled coil</keyword>
<organism evidence="2 3">
    <name type="scientific">Cyprinus carpio</name>
    <name type="common">Common carp</name>
    <dbReference type="NCBI Taxonomy" id="7962"/>
    <lineage>
        <taxon>Eukaryota</taxon>
        <taxon>Metazoa</taxon>
        <taxon>Chordata</taxon>
        <taxon>Craniata</taxon>
        <taxon>Vertebrata</taxon>
        <taxon>Euteleostomi</taxon>
        <taxon>Actinopterygii</taxon>
        <taxon>Neopterygii</taxon>
        <taxon>Teleostei</taxon>
        <taxon>Ostariophysi</taxon>
        <taxon>Cypriniformes</taxon>
        <taxon>Cyprinidae</taxon>
        <taxon>Cyprininae</taxon>
        <taxon>Cyprinus</taxon>
    </lineage>
</organism>
<dbReference type="Proteomes" id="UP000694700">
    <property type="component" value="Unplaced"/>
</dbReference>
<reference evidence="2" key="1">
    <citation type="submission" date="2025-08" db="UniProtKB">
        <authorList>
            <consortium name="Ensembl"/>
        </authorList>
    </citation>
    <scope>IDENTIFICATION</scope>
</reference>
<protein>
    <submittedName>
        <fullName evidence="2">Uncharacterized protein</fullName>
    </submittedName>
</protein>
<dbReference type="PANTHER" id="PTHR46063:SF1">
    <property type="entry name" value="KELCH DOMAIN-CONTAINING PROTEIN 4"/>
    <property type="match status" value="1"/>
</dbReference>
<evidence type="ECO:0000256" key="1">
    <source>
        <dbReference type="SAM" id="Coils"/>
    </source>
</evidence>
<dbReference type="PANTHER" id="PTHR46063">
    <property type="entry name" value="KELCH DOMAIN-CONTAINING PROTEIN"/>
    <property type="match status" value="1"/>
</dbReference>
<feature type="coiled-coil region" evidence="1">
    <location>
        <begin position="4"/>
        <end position="46"/>
    </location>
</feature>
<dbReference type="AlphaFoldDB" id="A0A8C2BLS5"/>
<evidence type="ECO:0000313" key="3">
    <source>
        <dbReference type="Proteomes" id="UP000694700"/>
    </source>
</evidence>
<name>A0A8C2BLS5_CYPCA</name>
<sequence length="87" mass="9578">MGKKGKIENKVKGAEKIVAKLEKKVSKREEEDLEALIAEFQSLDAKKTQAVETSCPSPSPRLNASLCARPEKDELILFGGDFSMGRK</sequence>
<evidence type="ECO:0000313" key="2">
    <source>
        <dbReference type="Ensembl" id="ENSCCRP00015120104.1"/>
    </source>
</evidence>
<accession>A0A8C2BLS5</accession>
<dbReference type="Ensembl" id="ENSCCRT00015123919.1">
    <property type="protein sequence ID" value="ENSCCRP00015120104.1"/>
    <property type="gene ID" value="ENSCCRG00015047293.1"/>
</dbReference>
<proteinExistence type="predicted"/>